<dbReference type="CTD" id="23324"/>
<reference evidence="9" key="1">
    <citation type="submission" date="2022-11" db="UniProtKB">
        <authorList>
            <consortium name="EnsemblMetazoa"/>
        </authorList>
    </citation>
    <scope>IDENTIFICATION</scope>
</reference>
<dbReference type="InterPro" id="IPR028995">
    <property type="entry name" value="Glyco_hydro_57/38_cen_sf"/>
</dbReference>
<dbReference type="Pfam" id="PF07748">
    <property type="entry name" value="Glyco_hydro_38C"/>
    <property type="match status" value="1"/>
</dbReference>
<dbReference type="Gene3D" id="2.70.98.30">
    <property type="entry name" value="Golgi alpha-mannosidase II, domain 4"/>
    <property type="match status" value="1"/>
</dbReference>
<dbReference type="GO" id="GO:0004559">
    <property type="term" value="F:alpha-mannosidase activity"/>
    <property type="evidence" value="ECO:0007669"/>
    <property type="project" value="InterPro"/>
</dbReference>
<evidence type="ECO:0000256" key="6">
    <source>
        <dbReference type="RuleBase" id="RU361199"/>
    </source>
</evidence>
<dbReference type="PANTHER" id="PTHR11607:SF28">
    <property type="entry name" value="EPIDIDYMIS-SPECIFIC ALPHA-MANNOSIDASE"/>
    <property type="match status" value="1"/>
</dbReference>
<keyword evidence="5 6" id="KW-0326">Glycosidase</keyword>
<dbReference type="PANTHER" id="PTHR11607">
    <property type="entry name" value="ALPHA-MANNOSIDASE"/>
    <property type="match status" value="1"/>
</dbReference>
<keyword evidence="10" id="KW-1185">Reference proteome</keyword>
<dbReference type="InterPro" id="IPR000602">
    <property type="entry name" value="Glyco_hydro_38_N"/>
</dbReference>
<dbReference type="RefSeq" id="XP_038045981.1">
    <property type="nucleotide sequence ID" value="XM_038190053.1"/>
</dbReference>
<dbReference type="InterPro" id="IPR050843">
    <property type="entry name" value="Glycosyl_Hydrlase_38"/>
</dbReference>
<evidence type="ECO:0000256" key="7">
    <source>
        <dbReference type="SAM" id="MobiDB-lite"/>
    </source>
</evidence>
<dbReference type="SMART" id="SM00872">
    <property type="entry name" value="Alpha-mann_mid"/>
    <property type="match status" value="1"/>
</dbReference>
<accession>A0A913Z4Q0</accession>
<dbReference type="GO" id="GO:0046872">
    <property type="term" value="F:metal ion binding"/>
    <property type="evidence" value="ECO:0007669"/>
    <property type="project" value="UniProtKB-KW"/>
</dbReference>
<evidence type="ECO:0000259" key="8">
    <source>
        <dbReference type="SMART" id="SM00872"/>
    </source>
</evidence>
<dbReference type="InterPro" id="IPR015341">
    <property type="entry name" value="Glyco_hydro_38_cen"/>
</dbReference>
<dbReference type="Proteomes" id="UP000887568">
    <property type="component" value="Unplaced"/>
</dbReference>
<dbReference type="EnsemblMetazoa" id="XM_038190053.1">
    <property type="protein sequence ID" value="XP_038045981.1"/>
    <property type="gene ID" value="LOC119720389"/>
</dbReference>
<dbReference type="AlphaFoldDB" id="A0A913Z4Q0"/>
<name>A0A913Z4Q0_PATMI</name>
<dbReference type="Gene3D" id="3.20.110.10">
    <property type="entry name" value="Glycoside hydrolase 38, N terminal domain"/>
    <property type="match status" value="1"/>
</dbReference>
<sequence length="1085" mass="122875">MLSKRDVLAVVFVMVLGPWSTVVLANSARSPTGGGSRGDTAGIIQAFVIPHSHMDVGWIYTVQESVEAYAMDVYTTVVANLAKDRNRRFIAVEQEFFRLWWTTVASDMQKKQTHLLVQYGQLEFIIGGQVMHDEAVSEYSATIQQMTEGHSFIYETFGKRPHFSWHVDPFGASSATPTLFALMGFDAHLTSRIDYDVKAQMQKDKGLQFVWRASPSLGKSQQIFTHVMDQYSYCVPPHLSFSLKTGFYWNGYAVFPKPPAGVPYPDMSLPVTDQNIKQYAATMVDNIKQRAAWFQTQQLLWPWGCDKQFFNATIQFLNMDKLVAYINQHSTDLGVHVQYATLGDYFTAVHNTSHSWALKQDGDFLSYSSDADAAWTGFYTSRSGLKDIARRSQSTLHAAETLFSVYLNQPNLNRTANTTEVLGSLQALRWASAEVQHHDGITGTDSVKVKAMYEDHLETAENMTLASMKEMLQDFHNNSQEGEKKDVFTSVGRGHILDVSRDKPLTPILVYNSLGWSVKRLVQMSITDPNVTVIDIHGRDIGSQVNPPLEPGGPYHLFFYAQLAPLNFDVYYIKNKIQPEDATSPQGKLESLGTVVRSRTPSQDKKRKLKDTDVKSISNDCFEVAYNTTTNMLMSILDKQTNKTVSMEQIFMEYNSHHNVLYGQTSNLYVFRPWSNGPQNAGDSAKLDIVTGPYVNETRQSIFNSMYDPKSSRYMVTLRIFDLPHSHNDDIVCGHIELDFKVGPLTPNKELVYRFSTNLNNSRVLYTNDNGFQTMKRTWRPNKPQPEAQNYYPLVSTAYIESPTKDTRLTVMAERSHGVGSLNNGQMEVMLLRRLITNSGYADKNNLTLEEPDVVMPTLWLLLGNGTHSSELQRRAWLQLENPPIIMAVNQSMGAWAKKWKGDKSGNIPKSAEFLRQWKEKYLPNPLSTVFKDLPHNVHLLTLKTPGWTYNTSHKEHEKKLRARLRQGRYDGSGETPNLDRILLRLQHLYEVGEHKSLSQPVTIDLAKYLFPFGTVANVSERSLTAIWPADKVKRWTWKVKGGPKTGQKSSATGSAPTWSKSPTSITLHAQEIKTFFITFQKKNP</sequence>
<dbReference type="InterPro" id="IPR013780">
    <property type="entry name" value="Glyco_hydro_b"/>
</dbReference>
<evidence type="ECO:0000256" key="2">
    <source>
        <dbReference type="ARBA" id="ARBA00022723"/>
    </source>
</evidence>
<keyword evidence="3 6" id="KW-0378">Hydrolase</keyword>
<comment type="similarity">
    <text evidence="1 6">Belongs to the glycosyl hydrolase 38 family.</text>
</comment>
<dbReference type="GO" id="GO:0005764">
    <property type="term" value="C:lysosome"/>
    <property type="evidence" value="ECO:0007669"/>
    <property type="project" value="TreeGrafter"/>
</dbReference>
<dbReference type="InterPro" id="IPR011682">
    <property type="entry name" value="Glyco_hydro_38_C"/>
</dbReference>
<keyword evidence="4 6" id="KW-0862">Zinc</keyword>
<dbReference type="InterPro" id="IPR037094">
    <property type="entry name" value="Glyco_hydro_38_cen_sf"/>
</dbReference>
<comment type="cofactor">
    <cofactor evidence="6">
        <name>Zn(2+)</name>
        <dbReference type="ChEBI" id="CHEBI:29105"/>
    </cofactor>
    <text evidence="6">Binds 1 zinc ion per subunit.</text>
</comment>
<dbReference type="GO" id="GO:0006013">
    <property type="term" value="P:mannose metabolic process"/>
    <property type="evidence" value="ECO:0007669"/>
    <property type="project" value="InterPro"/>
</dbReference>
<feature type="region of interest" description="Disordered" evidence="7">
    <location>
        <begin position="1041"/>
        <end position="1063"/>
    </location>
</feature>
<dbReference type="Pfam" id="PF01074">
    <property type="entry name" value="Glyco_hydro_38N"/>
    <property type="match status" value="1"/>
</dbReference>
<evidence type="ECO:0000256" key="3">
    <source>
        <dbReference type="ARBA" id="ARBA00022801"/>
    </source>
</evidence>
<dbReference type="SUPFAM" id="SSF88713">
    <property type="entry name" value="Glycoside hydrolase/deacetylase"/>
    <property type="match status" value="1"/>
</dbReference>
<dbReference type="OrthoDB" id="2016903at2759"/>
<organism evidence="9 10">
    <name type="scientific">Patiria miniata</name>
    <name type="common">Bat star</name>
    <name type="synonym">Asterina miniata</name>
    <dbReference type="NCBI Taxonomy" id="46514"/>
    <lineage>
        <taxon>Eukaryota</taxon>
        <taxon>Metazoa</taxon>
        <taxon>Echinodermata</taxon>
        <taxon>Eleutherozoa</taxon>
        <taxon>Asterozoa</taxon>
        <taxon>Asteroidea</taxon>
        <taxon>Valvatacea</taxon>
        <taxon>Valvatida</taxon>
        <taxon>Asterinidae</taxon>
        <taxon>Patiria</taxon>
    </lineage>
</organism>
<dbReference type="SUPFAM" id="SSF74650">
    <property type="entry name" value="Galactose mutarotase-like"/>
    <property type="match status" value="1"/>
</dbReference>
<dbReference type="OMA" id="LWMILGS"/>
<feature type="domain" description="Glycoside hydrolase family 38 central" evidence="8">
    <location>
        <begin position="373"/>
        <end position="457"/>
    </location>
</feature>
<dbReference type="Gene3D" id="1.20.1270.50">
    <property type="entry name" value="Glycoside hydrolase family 38, central domain"/>
    <property type="match status" value="1"/>
</dbReference>
<protein>
    <recommendedName>
        <fullName evidence="6">Alpha-mannosidase</fullName>
        <ecNumber evidence="6">3.2.1.-</ecNumber>
    </recommendedName>
</protein>
<dbReference type="InterPro" id="IPR027291">
    <property type="entry name" value="Glyco_hydro_38_N_sf"/>
</dbReference>
<dbReference type="InterPro" id="IPR011330">
    <property type="entry name" value="Glyco_hydro/deAcase_b/a-brl"/>
</dbReference>
<dbReference type="GeneID" id="119720389"/>
<dbReference type="Pfam" id="PF09261">
    <property type="entry name" value="Alpha-mann_mid"/>
    <property type="match status" value="1"/>
</dbReference>
<feature type="compositionally biased region" description="Polar residues" evidence="7">
    <location>
        <begin position="1047"/>
        <end position="1063"/>
    </location>
</feature>
<evidence type="ECO:0000256" key="1">
    <source>
        <dbReference type="ARBA" id="ARBA00009792"/>
    </source>
</evidence>
<evidence type="ECO:0000313" key="10">
    <source>
        <dbReference type="Proteomes" id="UP000887568"/>
    </source>
</evidence>
<dbReference type="Gene3D" id="2.60.40.1180">
    <property type="entry name" value="Golgi alpha-mannosidase II"/>
    <property type="match status" value="1"/>
</dbReference>
<dbReference type="FunFam" id="3.20.110.10:FF:000004">
    <property type="entry name" value="Alpha-mannosidase"/>
    <property type="match status" value="1"/>
</dbReference>
<feature type="region of interest" description="Disordered" evidence="7">
    <location>
        <begin position="581"/>
        <end position="611"/>
    </location>
</feature>
<evidence type="ECO:0000256" key="5">
    <source>
        <dbReference type="ARBA" id="ARBA00023295"/>
    </source>
</evidence>
<keyword evidence="2 6" id="KW-0479">Metal-binding</keyword>
<proteinExistence type="inferred from homology"/>
<dbReference type="EC" id="3.2.1.-" evidence="6"/>
<dbReference type="SUPFAM" id="SSF88688">
    <property type="entry name" value="Families 57/38 glycoside transferase middle domain"/>
    <property type="match status" value="1"/>
</dbReference>
<evidence type="ECO:0000313" key="9">
    <source>
        <dbReference type="EnsemblMetazoa" id="XP_038045981.1"/>
    </source>
</evidence>
<evidence type="ECO:0000256" key="4">
    <source>
        <dbReference type="ARBA" id="ARBA00022833"/>
    </source>
</evidence>
<dbReference type="GO" id="GO:0030246">
    <property type="term" value="F:carbohydrate binding"/>
    <property type="evidence" value="ECO:0007669"/>
    <property type="project" value="InterPro"/>
</dbReference>
<dbReference type="Gene3D" id="2.60.40.1360">
    <property type="match status" value="1"/>
</dbReference>
<dbReference type="InterPro" id="IPR011013">
    <property type="entry name" value="Gal_mutarotase_sf_dom"/>
</dbReference>